<evidence type="ECO:0008006" key="3">
    <source>
        <dbReference type="Google" id="ProtNLM"/>
    </source>
</evidence>
<evidence type="ECO:0000313" key="1">
    <source>
        <dbReference type="EMBL" id="MET1254335.1"/>
    </source>
</evidence>
<sequence length="216" mass="23446">MFANKTEAYINNSGSLIWKGSVASKNNSLTSKDYTDSVILVMRNNKISGTVRYDGRLYKIEPTANGSHLVSEINEAQMKPDHPPGAMAELDAQSAPTTIPENTQTTQVQANPVIRVLVLYTSDVAQNMPTLVDLAVEETNQGYVNSGVNATVELAHLQQVNYTSTDISTDLNRLKSTSDGYIDEAHQLRDQYAADVVMLMVPDKGSACGKAAAHLQ</sequence>
<gene>
    <name evidence="1" type="ORF">ABVT43_04255</name>
</gene>
<accession>A0ABV2BQW2</accession>
<evidence type="ECO:0000313" key="2">
    <source>
        <dbReference type="Proteomes" id="UP001548189"/>
    </source>
</evidence>
<protein>
    <recommendedName>
        <fullName evidence="3">VWA domain-containing protein</fullName>
    </recommendedName>
</protein>
<dbReference type="RefSeq" id="WP_353873892.1">
    <property type="nucleotide sequence ID" value="NZ_JBEVCJ010000003.1"/>
</dbReference>
<proteinExistence type="predicted"/>
<name>A0ABV2BQW2_9GAMM</name>
<comment type="caution">
    <text evidence="1">The sequence shown here is derived from an EMBL/GenBank/DDBJ whole genome shotgun (WGS) entry which is preliminary data.</text>
</comment>
<keyword evidence="2" id="KW-1185">Reference proteome</keyword>
<organism evidence="1 2">
    <name type="scientific">Aliikangiella maris</name>
    <dbReference type="NCBI Taxonomy" id="3162458"/>
    <lineage>
        <taxon>Bacteria</taxon>
        <taxon>Pseudomonadati</taxon>
        <taxon>Pseudomonadota</taxon>
        <taxon>Gammaproteobacteria</taxon>
        <taxon>Oceanospirillales</taxon>
        <taxon>Pleioneaceae</taxon>
        <taxon>Aliikangiella</taxon>
    </lineage>
</organism>
<dbReference type="EMBL" id="JBEVCJ010000003">
    <property type="protein sequence ID" value="MET1254335.1"/>
    <property type="molecule type" value="Genomic_DNA"/>
</dbReference>
<reference evidence="1 2" key="1">
    <citation type="submission" date="2024-06" db="EMBL/GenBank/DDBJ databases">
        <authorList>
            <person name="Li F."/>
        </authorList>
    </citation>
    <scope>NUCLEOTIDE SEQUENCE [LARGE SCALE GENOMIC DNA]</scope>
    <source>
        <strain evidence="1 2">GXAS 311</strain>
    </source>
</reference>
<dbReference type="Proteomes" id="UP001548189">
    <property type="component" value="Unassembled WGS sequence"/>
</dbReference>